<comment type="similarity">
    <text evidence="2">Belongs to the G-protein coupled receptor Fz/Smo family.</text>
</comment>
<comment type="caution">
    <text evidence="14">The sequence shown here is derived from an EMBL/GenBank/DDBJ whole genome shotgun (WGS) entry which is preliminary data.</text>
</comment>
<keyword evidence="8" id="KW-0675">Receptor</keyword>
<keyword evidence="15" id="KW-1185">Reference proteome</keyword>
<proteinExistence type="inferred from homology"/>
<dbReference type="PANTHER" id="PTHR11309">
    <property type="entry name" value="FRIZZLED"/>
    <property type="match status" value="1"/>
</dbReference>
<dbReference type="Pfam" id="PF01534">
    <property type="entry name" value="Frizzled"/>
    <property type="match status" value="1"/>
</dbReference>
<sequence>MKGSLWIIFFAFGLVLSCVESWSYASKREAQCEILTVSMCSGFRYNSTAMPNFMGHTDQIQAENGLKQFAPLVRYNCSQHMQFFLCAVFAPVCLNGIQIPACKPLCLAVRNDCEPALAEHNLPWPNLWDCDRFSDQNELCVQPPPTSSDDILPEILPPSSPELPILLGNKMVTRKPISRHRQCPPNFVKISLCAPRCGADAYYRGDDKKFAVRWMTGWAWLCFLSTLFTLLTFLVEPSRFRYPERPIVFLALSYNLLSCLYIVRGFVGPEVFSCASQYDGSSYVPIENGLQSMPCTFWWIFKYYLSLSSSIWWSILCGCWLLSARNEWSTEALHNISGWFHSIAWGLPLLFIGGSLLTKNIVADELIGLCQISDELSLWWDILPHCLLLLLGCIFGCIAGVSLIRIRQAIRSSGKSSTKLERLMTRLGIFGVLYALPAIVELLCALHESSVRPKWREFALMTAEDCRLNNKCIPGPVYLSSGLEVLLLRTFLSLFVGITSGMWVWSGKTCRAWSKLIAAPSKSTRRSVNGPLIQTNKTFQAVKIDGISAS</sequence>
<dbReference type="GO" id="GO:0017147">
    <property type="term" value="F:Wnt-protein binding"/>
    <property type="evidence" value="ECO:0007669"/>
    <property type="project" value="TreeGrafter"/>
</dbReference>
<feature type="chain" id="PRO_5032669363" description="Frizzled-4" evidence="11">
    <location>
        <begin position="22"/>
        <end position="550"/>
    </location>
</feature>
<evidence type="ECO:0000313" key="15">
    <source>
        <dbReference type="Proteomes" id="UP000639338"/>
    </source>
</evidence>
<evidence type="ECO:0000256" key="1">
    <source>
        <dbReference type="ARBA" id="ARBA00004141"/>
    </source>
</evidence>
<evidence type="ECO:0000256" key="10">
    <source>
        <dbReference type="SAM" id="Phobius"/>
    </source>
</evidence>
<dbReference type="PROSITE" id="PS50261">
    <property type="entry name" value="G_PROTEIN_RECEP_F2_4"/>
    <property type="match status" value="1"/>
</dbReference>
<feature type="transmembrane region" description="Helical" evidence="10">
    <location>
        <begin position="303"/>
        <end position="322"/>
    </location>
</feature>
<keyword evidence="3" id="KW-0217">Developmental protein</keyword>
<dbReference type="InterPro" id="IPR020067">
    <property type="entry name" value="Frizzled_dom"/>
</dbReference>
<feature type="transmembrane region" description="Helical" evidence="10">
    <location>
        <begin position="427"/>
        <end position="448"/>
    </location>
</feature>
<dbReference type="Proteomes" id="UP000639338">
    <property type="component" value="Unassembled WGS sequence"/>
</dbReference>
<dbReference type="AlphaFoldDB" id="A0A834XZ57"/>
<dbReference type="InterPro" id="IPR015526">
    <property type="entry name" value="Frizzled/SFRP"/>
</dbReference>
<comment type="subcellular location">
    <subcellularLocation>
        <location evidence="1">Membrane</location>
        <topology evidence="1">Multi-pass membrane protein</topology>
    </subcellularLocation>
</comment>
<dbReference type="Gene3D" id="1.10.2000.10">
    <property type="entry name" value="Frizzled cysteine-rich domain"/>
    <property type="match status" value="1"/>
</dbReference>
<dbReference type="OrthoDB" id="5959102at2759"/>
<dbReference type="GO" id="GO:0005615">
    <property type="term" value="C:extracellular space"/>
    <property type="evidence" value="ECO:0007669"/>
    <property type="project" value="TreeGrafter"/>
</dbReference>
<dbReference type="PROSITE" id="PS51257">
    <property type="entry name" value="PROKAR_LIPOPROTEIN"/>
    <property type="match status" value="1"/>
</dbReference>
<evidence type="ECO:0000256" key="7">
    <source>
        <dbReference type="ARBA" id="ARBA00023157"/>
    </source>
</evidence>
<accession>A0A834XZ57</accession>
<evidence type="ECO:0000256" key="5">
    <source>
        <dbReference type="ARBA" id="ARBA00022989"/>
    </source>
</evidence>
<evidence type="ECO:0000256" key="3">
    <source>
        <dbReference type="ARBA" id="ARBA00022473"/>
    </source>
</evidence>
<keyword evidence="6 10" id="KW-0472">Membrane</keyword>
<protein>
    <recommendedName>
        <fullName evidence="16">Frizzled-4</fullName>
    </recommendedName>
</protein>
<feature type="disulfide bond" evidence="9">
    <location>
        <begin position="40"/>
        <end position="86"/>
    </location>
</feature>
<evidence type="ECO:0008006" key="16">
    <source>
        <dbReference type="Google" id="ProtNLM"/>
    </source>
</evidence>
<feature type="disulfide bond" evidence="9">
    <location>
        <begin position="106"/>
        <end position="130"/>
    </location>
</feature>
<dbReference type="SMART" id="SM00063">
    <property type="entry name" value="FRI"/>
    <property type="match status" value="1"/>
</dbReference>
<dbReference type="Pfam" id="PF01392">
    <property type="entry name" value="Fz"/>
    <property type="match status" value="1"/>
</dbReference>
<feature type="transmembrane region" description="Helical" evidence="10">
    <location>
        <begin position="343"/>
        <end position="362"/>
    </location>
</feature>
<dbReference type="PANTHER" id="PTHR11309:SF99">
    <property type="entry name" value="FRIZZLED-4"/>
    <property type="match status" value="1"/>
</dbReference>
<keyword evidence="4 10" id="KW-0812">Transmembrane</keyword>
<organism evidence="14 15">
    <name type="scientific">Aphidius gifuensis</name>
    <name type="common">Parasitoid wasp</name>
    <dbReference type="NCBI Taxonomy" id="684658"/>
    <lineage>
        <taxon>Eukaryota</taxon>
        <taxon>Metazoa</taxon>
        <taxon>Ecdysozoa</taxon>
        <taxon>Arthropoda</taxon>
        <taxon>Hexapoda</taxon>
        <taxon>Insecta</taxon>
        <taxon>Pterygota</taxon>
        <taxon>Neoptera</taxon>
        <taxon>Endopterygota</taxon>
        <taxon>Hymenoptera</taxon>
        <taxon>Apocrita</taxon>
        <taxon>Ichneumonoidea</taxon>
        <taxon>Braconidae</taxon>
        <taxon>Aphidiinae</taxon>
        <taxon>Aphidius</taxon>
    </lineage>
</organism>
<dbReference type="InterPro" id="IPR036790">
    <property type="entry name" value="Frizzled_dom_sf"/>
</dbReference>
<dbReference type="SUPFAM" id="SSF63501">
    <property type="entry name" value="Frizzled cysteine-rich domain"/>
    <property type="match status" value="1"/>
</dbReference>
<dbReference type="PROSITE" id="PS50038">
    <property type="entry name" value="FZ"/>
    <property type="match status" value="1"/>
</dbReference>
<feature type="transmembrane region" description="Helical" evidence="10">
    <location>
        <begin position="247"/>
        <end position="267"/>
    </location>
</feature>
<feature type="transmembrane region" description="Helical" evidence="10">
    <location>
        <begin position="382"/>
        <end position="406"/>
    </location>
</feature>
<dbReference type="EMBL" id="JACMRX010000003">
    <property type="protein sequence ID" value="KAF7993849.1"/>
    <property type="molecule type" value="Genomic_DNA"/>
</dbReference>
<dbReference type="GO" id="GO:0016020">
    <property type="term" value="C:membrane"/>
    <property type="evidence" value="ECO:0007669"/>
    <property type="project" value="UniProtKB-SubCell"/>
</dbReference>
<feature type="signal peptide" evidence="11">
    <location>
        <begin position="1"/>
        <end position="21"/>
    </location>
</feature>
<feature type="transmembrane region" description="Helical" evidence="10">
    <location>
        <begin position="486"/>
        <end position="505"/>
    </location>
</feature>
<dbReference type="Gene3D" id="1.20.1070.10">
    <property type="entry name" value="Rhodopsin 7-helix transmembrane proteins"/>
    <property type="match status" value="1"/>
</dbReference>
<keyword evidence="11" id="KW-0732">Signal</keyword>
<evidence type="ECO:0000259" key="13">
    <source>
        <dbReference type="PROSITE" id="PS50261"/>
    </source>
</evidence>
<dbReference type="InterPro" id="IPR017981">
    <property type="entry name" value="GPCR_2-like_7TM"/>
</dbReference>
<evidence type="ECO:0000256" key="11">
    <source>
        <dbReference type="SAM" id="SignalP"/>
    </source>
</evidence>
<comment type="caution">
    <text evidence="9">Lacks conserved residue(s) required for the propagation of feature annotation.</text>
</comment>
<evidence type="ECO:0000256" key="4">
    <source>
        <dbReference type="ARBA" id="ARBA00022692"/>
    </source>
</evidence>
<dbReference type="PRINTS" id="PR00489">
    <property type="entry name" value="FRIZZLED"/>
</dbReference>
<dbReference type="GO" id="GO:0004888">
    <property type="term" value="F:transmembrane signaling receptor activity"/>
    <property type="evidence" value="ECO:0007669"/>
    <property type="project" value="InterPro"/>
</dbReference>
<feature type="transmembrane region" description="Helical" evidence="10">
    <location>
        <begin position="217"/>
        <end position="235"/>
    </location>
</feature>
<name>A0A834XZ57_APHGI</name>
<feature type="domain" description="FZ" evidence="12">
    <location>
        <begin position="27"/>
        <end position="143"/>
    </location>
</feature>
<dbReference type="SMART" id="SM01330">
    <property type="entry name" value="Frizzled"/>
    <property type="match status" value="1"/>
</dbReference>
<evidence type="ECO:0000259" key="12">
    <source>
        <dbReference type="PROSITE" id="PS50038"/>
    </source>
</evidence>
<evidence type="ECO:0000256" key="6">
    <source>
        <dbReference type="ARBA" id="ARBA00023136"/>
    </source>
</evidence>
<reference evidence="14 15" key="1">
    <citation type="submission" date="2020-08" db="EMBL/GenBank/DDBJ databases">
        <title>Aphidius gifuensis genome sequencing and assembly.</title>
        <authorList>
            <person name="Du Z."/>
        </authorList>
    </citation>
    <scope>NUCLEOTIDE SEQUENCE [LARGE SCALE GENOMIC DNA]</scope>
    <source>
        <strain evidence="14">YNYX2018</strain>
        <tissue evidence="14">Adults</tissue>
    </source>
</reference>
<dbReference type="InterPro" id="IPR000539">
    <property type="entry name" value="Frizzled/Smoothened_7TM"/>
</dbReference>
<evidence type="ECO:0000256" key="2">
    <source>
        <dbReference type="ARBA" id="ARBA00008077"/>
    </source>
</evidence>
<dbReference type="GO" id="GO:0035567">
    <property type="term" value="P:non-canonical Wnt signaling pathway"/>
    <property type="evidence" value="ECO:0007669"/>
    <property type="project" value="TreeGrafter"/>
</dbReference>
<keyword evidence="7 9" id="KW-1015">Disulfide bond</keyword>
<keyword evidence="5 10" id="KW-1133">Transmembrane helix</keyword>
<evidence type="ECO:0000256" key="9">
    <source>
        <dbReference type="PROSITE-ProRule" id="PRU00090"/>
    </source>
</evidence>
<feature type="domain" description="G-protein coupled receptors family 2 profile 2" evidence="13">
    <location>
        <begin position="211"/>
        <end position="512"/>
    </location>
</feature>
<feature type="disulfide bond" evidence="9">
    <location>
        <begin position="32"/>
        <end position="93"/>
    </location>
</feature>
<evidence type="ECO:0000256" key="8">
    <source>
        <dbReference type="ARBA" id="ARBA00023170"/>
    </source>
</evidence>
<evidence type="ECO:0000313" key="14">
    <source>
        <dbReference type="EMBL" id="KAF7993849.1"/>
    </source>
</evidence>
<gene>
    <name evidence="14" type="ORF">HCN44_011118</name>
</gene>
<dbReference type="GO" id="GO:0060070">
    <property type="term" value="P:canonical Wnt signaling pathway"/>
    <property type="evidence" value="ECO:0007669"/>
    <property type="project" value="TreeGrafter"/>
</dbReference>